<dbReference type="PIRSF" id="PIRSF000097">
    <property type="entry name" value="AKR"/>
    <property type="match status" value="1"/>
</dbReference>
<dbReference type="PROSITE" id="PS00063">
    <property type="entry name" value="ALDOKETO_REDUCTASE_3"/>
    <property type="match status" value="1"/>
</dbReference>
<feature type="active site" description="Proton donor" evidence="4">
    <location>
        <position position="52"/>
    </location>
</feature>
<feature type="domain" description="NADP-dependent oxidoreductase" evidence="7">
    <location>
        <begin position="19"/>
        <end position="299"/>
    </location>
</feature>
<dbReference type="AlphaFoldDB" id="A0A8W8LTP2"/>
<reference evidence="8" key="1">
    <citation type="submission" date="2022-08" db="UniProtKB">
        <authorList>
            <consortium name="EnsemblMetazoa"/>
        </authorList>
    </citation>
    <scope>IDENTIFICATION</scope>
    <source>
        <strain evidence="8">05x7-T-G4-1.051#20</strain>
    </source>
</reference>
<organism evidence="8 9">
    <name type="scientific">Magallana gigas</name>
    <name type="common">Pacific oyster</name>
    <name type="synonym">Crassostrea gigas</name>
    <dbReference type="NCBI Taxonomy" id="29159"/>
    <lineage>
        <taxon>Eukaryota</taxon>
        <taxon>Metazoa</taxon>
        <taxon>Spiralia</taxon>
        <taxon>Lophotrochozoa</taxon>
        <taxon>Mollusca</taxon>
        <taxon>Bivalvia</taxon>
        <taxon>Autobranchia</taxon>
        <taxon>Pteriomorphia</taxon>
        <taxon>Ostreida</taxon>
        <taxon>Ostreoidea</taxon>
        <taxon>Ostreidae</taxon>
        <taxon>Magallana</taxon>
    </lineage>
</organism>
<feature type="site" description="Lowers pKa of active site Tyr" evidence="6">
    <location>
        <position position="81"/>
    </location>
</feature>
<evidence type="ECO:0000256" key="4">
    <source>
        <dbReference type="PIRSR" id="PIRSR000097-1"/>
    </source>
</evidence>
<dbReference type="Gene3D" id="3.20.20.100">
    <property type="entry name" value="NADP-dependent oxidoreductase domain"/>
    <property type="match status" value="1"/>
</dbReference>
<name>A0A8W8LTP2_MAGGI</name>
<dbReference type="OrthoDB" id="416253at2759"/>
<dbReference type="GO" id="GO:0016491">
    <property type="term" value="F:oxidoreductase activity"/>
    <property type="evidence" value="ECO:0007669"/>
    <property type="project" value="UniProtKB-KW"/>
</dbReference>
<dbReference type="EnsemblMetazoa" id="G29660.4">
    <property type="protein sequence ID" value="G29660.4:cds"/>
    <property type="gene ID" value="G29660"/>
</dbReference>
<sequence>MNDSLTSVKLSNGLQMPSVGLGTWLSLKDEVKTAVRAALDSGYRHIDTAYSYKNEDAIGEELQEYLKNGKVKREDLFIVTKLGLIHMEPKQVRRSIEMSLKKLQLDYVDLYLIHLPVTLEYDGDDENLFPLTEDGKWKTAEKSDLLQTWKALEELVDLGLTKSIGVSNFNISQVERICKIAKHKPVINQVECNIYWPQNELFEACKKLGVTITSYASFGSPGRPGEYKEAEEPKPMEDPIIQRIAKKHGKTTAQVLLRNLLQREMIVIPKSVSPERILTNIQVFDFNLTKEEMDEIKGITVKHGFFNFIGHLCGNHQERPF</sequence>
<dbReference type="EnsemblMetazoa" id="G29660.2">
    <property type="protein sequence ID" value="G29660.2:cds"/>
    <property type="gene ID" value="G29660"/>
</dbReference>
<evidence type="ECO:0000256" key="1">
    <source>
        <dbReference type="ARBA" id="ARBA00007905"/>
    </source>
</evidence>
<evidence type="ECO:0000256" key="5">
    <source>
        <dbReference type="PIRSR" id="PIRSR000097-2"/>
    </source>
</evidence>
<keyword evidence="2" id="KW-0521">NADP</keyword>
<accession>A0A8W8LTP2</accession>
<dbReference type="PRINTS" id="PR00069">
    <property type="entry name" value="ALDKETRDTASE"/>
</dbReference>
<evidence type="ECO:0000313" key="9">
    <source>
        <dbReference type="Proteomes" id="UP000005408"/>
    </source>
</evidence>
<dbReference type="Pfam" id="PF00248">
    <property type="entry name" value="Aldo_ket_red"/>
    <property type="match status" value="1"/>
</dbReference>
<dbReference type="InterPro" id="IPR036812">
    <property type="entry name" value="NAD(P)_OxRdtase_dom_sf"/>
</dbReference>
<dbReference type="EnsemblMetazoa" id="G29660.5">
    <property type="protein sequence ID" value="G29660.5:cds"/>
    <property type="gene ID" value="G29660"/>
</dbReference>
<dbReference type="InterPro" id="IPR023210">
    <property type="entry name" value="NADP_OxRdtase_dom"/>
</dbReference>
<evidence type="ECO:0000256" key="3">
    <source>
        <dbReference type="ARBA" id="ARBA00023002"/>
    </source>
</evidence>
<evidence type="ECO:0000313" key="8">
    <source>
        <dbReference type="EnsemblMetazoa" id="G29660.2:cds"/>
    </source>
</evidence>
<evidence type="ECO:0000256" key="6">
    <source>
        <dbReference type="PIRSR" id="PIRSR000097-3"/>
    </source>
</evidence>
<evidence type="ECO:0000259" key="7">
    <source>
        <dbReference type="Pfam" id="PF00248"/>
    </source>
</evidence>
<dbReference type="OMA" id="FCHEIAP"/>
<dbReference type="EnsemblMetazoa" id="G29660.3">
    <property type="protein sequence ID" value="G29660.3:cds"/>
    <property type="gene ID" value="G29660"/>
</dbReference>
<keyword evidence="9" id="KW-1185">Reference proteome</keyword>
<feature type="binding site" evidence="5">
    <location>
        <position position="114"/>
    </location>
    <ligand>
        <name>substrate</name>
    </ligand>
</feature>
<comment type="similarity">
    <text evidence="1">Belongs to the aldo/keto reductase family.</text>
</comment>
<dbReference type="PANTHER" id="PTHR11732">
    <property type="entry name" value="ALDO/KETO REDUCTASE"/>
    <property type="match status" value="1"/>
</dbReference>
<dbReference type="InterPro" id="IPR020471">
    <property type="entry name" value="AKR"/>
</dbReference>
<dbReference type="InterPro" id="IPR018170">
    <property type="entry name" value="Aldo/ket_reductase_CS"/>
</dbReference>
<dbReference type="Proteomes" id="UP000005408">
    <property type="component" value="Unassembled WGS sequence"/>
</dbReference>
<dbReference type="PROSITE" id="PS00798">
    <property type="entry name" value="ALDOKETO_REDUCTASE_1"/>
    <property type="match status" value="1"/>
</dbReference>
<keyword evidence="3" id="KW-0560">Oxidoreductase</keyword>
<protein>
    <recommendedName>
        <fullName evidence="7">NADP-dependent oxidoreductase domain-containing protein</fullName>
    </recommendedName>
</protein>
<dbReference type="SUPFAM" id="SSF51430">
    <property type="entry name" value="NAD(P)-linked oxidoreductase"/>
    <property type="match status" value="1"/>
</dbReference>
<dbReference type="PROSITE" id="PS00062">
    <property type="entry name" value="ALDOKETO_REDUCTASE_2"/>
    <property type="match status" value="1"/>
</dbReference>
<dbReference type="FunFam" id="3.20.20.100:FF:000006">
    <property type="entry name" value="Aldo-keto reductase family 1 member A1"/>
    <property type="match status" value="1"/>
</dbReference>
<evidence type="ECO:0000256" key="2">
    <source>
        <dbReference type="ARBA" id="ARBA00022857"/>
    </source>
</evidence>
<proteinExistence type="inferred from homology"/>